<comment type="caution">
    <text evidence="1">The sequence shown here is derived from an EMBL/GenBank/DDBJ whole genome shotgun (WGS) entry which is preliminary data.</text>
</comment>
<keyword evidence="2" id="KW-1185">Reference proteome</keyword>
<reference evidence="1 2" key="1">
    <citation type="journal article" date="2019" name="Plant Biotechnol. J.">
        <title>The red bayberry genome and genetic basis of sex determination.</title>
        <authorList>
            <person name="Jia H.M."/>
            <person name="Jia H.J."/>
            <person name="Cai Q.L."/>
            <person name="Wang Y."/>
            <person name="Zhao H.B."/>
            <person name="Yang W.F."/>
            <person name="Wang G.Y."/>
            <person name="Li Y.H."/>
            <person name="Zhan D.L."/>
            <person name="Shen Y.T."/>
            <person name="Niu Q.F."/>
            <person name="Chang L."/>
            <person name="Qiu J."/>
            <person name="Zhao L."/>
            <person name="Xie H.B."/>
            <person name="Fu W.Y."/>
            <person name="Jin J."/>
            <person name="Li X.W."/>
            <person name="Jiao Y."/>
            <person name="Zhou C.C."/>
            <person name="Tu T."/>
            <person name="Chai C.Y."/>
            <person name="Gao J.L."/>
            <person name="Fan L.J."/>
            <person name="van de Weg E."/>
            <person name="Wang J.Y."/>
            <person name="Gao Z.S."/>
        </authorList>
    </citation>
    <scope>NUCLEOTIDE SEQUENCE [LARGE SCALE GENOMIC DNA]</scope>
    <source>
        <tissue evidence="1">Leaves</tissue>
    </source>
</reference>
<organism evidence="1 2">
    <name type="scientific">Morella rubra</name>
    <name type="common">Chinese bayberry</name>
    <dbReference type="NCBI Taxonomy" id="262757"/>
    <lineage>
        <taxon>Eukaryota</taxon>
        <taxon>Viridiplantae</taxon>
        <taxon>Streptophyta</taxon>
        <taxon>Embryophyta</taxon>
        <taxon>Tracheophyta</taxon>
        <taxon>Spermatophyta</taxon>
        <taxon>Magnoliopsida</taxon>
        <taxon>eudicotyledons</taxon>
        <taxon>Gunneridae</taxon>
        <taxon>Pentapetalae</taxon>
        <taxon>rosids</taxon>
        <taxon>fabids</taxon>
        <taxon>Fagales</taxon>
        <taxon>Myricaceae</taxon>
        <taxon>Morella</taxon>
    </lineage>
</organism>
<accession>A0A6A1WBV9</accession>
<proteinExistence type="predicted"/>
<evidence type="ECO:0000313" key="2">
    <source>
        <dbReference type="Proteomes" id="UP000516437"/>
    </source>
</evidence>
<sequence length="100" mass="11098">MAHASRSKRPPAAPLCSASMTRAVQDIRVLLKMERSILHAVEMAVAPIISSLASMEKKLEKIESMQLELKKANDEGRKDIMQRIADVEGDVVQKLEEMAP</sequence>
<evidence type="ECO:0000313" key="1">
    <source>
        <dbReference type="EMBL" id="KAB1222749.1"/>
    </source>
</evidence>
<protein>
    <submittedName>
        <fullName evidence="1">Uncharacterized protein</fullName>
    </submittedName>
</protein>
<gene>
    <name evidence="1" type="ORF">CJ030_MR2G026843</name>
</gene>
<dbReference type="AlphaFoldDB" id="A0A6A1WBV9"/>
<name>A0A6A1WBV9_9ROSI</name>
<dbReference type="EMBL" id="RXIC02000020">
    <property type="protein sequence ID" value="KAB1222749.1"/>
    <property type="molecule type" value="Genomic_DNA"/>
</dbReference>
<dbReference type="Proteomes" id="UP000516437">
    <property type="component" value="Chromosome 2"/>
</dbReference>